<feature type="transmembrane region" description="Helical" evidence="2">
    <location>
        <begin position="658"/>
        <end position="688"/>
    </location>
</feature>
<feature type="compositionally biased region" description="Acidic residues" evidence="1">
    <location>
        <begin position="19"/>
        <end position="35"/>
    </location>
</feature>
<proteinExistence type="predicted"/>
<feature type="transmembrane region" description="Helical" evidence="2">
    <location>
        <begin position="409"/>
        <end position="428"/>
    </location>
</feature>
<protein>
    <recommendedName>
        <fullName evidence="3">STAS domain-containing protein</fullName>
    </recommendedName>
</protein>
<dbReference type="Proteomes" id="UP001054902">
    <property type="component" value="Unassembled WGS sequence"/>
</dbReference>
<organism evidence="4 5">
    <name type="scientific">Chaetoceros tenuissimus</name>
    <dbReference type="NCBI Taxonomy" id="426638"/>
    <lineage>
        <taxon>Eukaryota</taxon>
        <taxon>Sar</taxon>
        <taxon>Stramenopiles</taxon>
        <taxon>Ochrophyta</taxon>
        <taxon>Bacillariophyta</taxon>
        <taxon>Coscinodiscophyceae</taxon>
        <taxon>Chaetocerotophycidae</taxon>
        <taxon>Chaetocerotales</taxon>
        <taxon>Chaetocerotaceae</taxon>
        <taxon>Chaetoceros</taxon>
    </lineage>
</organism>
<feature type="transmembrane region" description="Helical" evidence="2">
    <location>
        <begin position="380"/>
        <end position="402"/>
    </location>
</feature>
<dbReference type="InterPro" id="IPR014710">
    <property type="entry name" value="RmlC-like_jellyroll"/>
</dbReference>
<feature type="compositionally biased region" description="Polar residues" evidence="1">
    <location>
        <begin position="155"/>
        <end position="174"/>
    </location>
</feature>
<evidence type="ECO:0000256" key="1">
    <source>
        <dbReference type="SAM" id="MobiDB-lite"/>
    </source>
</evidence>
<dbReference type="PROSITE" id="PS50801">
    <property type="entry name" value="STAS"/>
    <property type="match status" value="1"/>
</dbReference>
<feature type="domain" description="STAS" evidence="3">
    <location>
        <begin position="729"/>
        <end position="850"/>
    </location>
</feature>
<feature type="region of interest" description="Disordered" evidence="1">
    <location>
        <begin position="1"/>
        <end position="91"/>
    </location>
</feature>
<feature type="transmembrane region" description="Helical" evidence="2">
    <location>
        <begin position="306"/>
        <end position="328"/>
    </location>
</feature>
<feature type="region of interest" description="Disordered" evidence="1">
    <location>
        <begin position="155"/>
        <end position="191"/>
    </location>
</feature>
<name>A0AAD3HER9_9STRA</name>
<feature type="compositionally biased region" description="Basic and acidic residues" evidence="1">
    <location>
        <begin position="179"/>
        <end position="191"/>
    </location>
</feature>
<dbReference type="SUPFAM" id="SSF51206">
    <property type="entry name" value="cAMP-binding domain-like"/>
    <property type="match status" value="1"/>
</dbReference>
<keyword evidence="2" id="KW-0812">Transmembrane</keyword>
<keyword evidence="2" id="KW-0472">Membrane</keyword>
<keyword evidence="5" id="KW-1185">Reference proteome</keyword>
<dbReference type="SUPFAM" id="SSF52091">
    <property type="entry name" value="SpoIIaa-like"/>
    <property type="match status" value="1"/>
</dbReference>
<dbReference type="InterPro" id="IPR018490">
    <property type="entry name" value="cNMP-bd_dom_sf"/>
</dbReference>
<dbReference type="InterPro" id="IPR036513">
    <property type="entry name" value="STAS_dom_sf"/>
</dbReference>
<dbReference type="InterPro" id="IPR002645">
    <property type="entry name" value="STAS_dom"/>
</dbReference>
<dbReference type="Pfam" id="PF01740">
    <property type="entry name" value="STAS"/>
    <property type="match status" value="1"/>
</dbReference>
<evidence type="ECO:0000259" key="3">
    <source>
        <dbReference type="PROSITE" id="PS50801"/>
    </source>
</evidence>
<dbReference type="EMBL" id="BLLK01000069">
    <property type="protein sequence ID" value="GFH60318.1"/>
    <property type="molecule type" value="Genomic_DNA"/>
</dbReference>
<dbReference type="PANTHER" id="PTHR43310">
    <property type="entry name" value="SULFATE TRANSPORTER YBAR-RELATED"/>
    <property type="match status" value="1"/>
</dbReference>
<dbReference type="Gene3D" id="3.30.750.24">
    <property type="entry name" value="STAS domain"/>
    <property type="match status" value="1"/>
</dbReference>
<feature type="transmembrane region" description="Helical" evidence="2">
    <location>
        <begin position="598"/>
        <end position="615"/>
    </location>
</feature>
<dbReference type="Gene3D" id="2.60.120.10">
    <property type="entry name" value="Jelly Rolls"/>
    <property type="match status" value="1"/>
</dbReference>
<gene>
    <name evidence="4" type="ORF">CTEN210_16794</name>
</gene>
<dbReference type="PANTHER" id="PTHR43310:SF1">
    <property type="entry name" value="SULFATE TRANSPORTER YBAR-RELATED"/>
    <property type="match status" value="1"/>
</dbReference>
<dbReference type="CDD" id="cd07042">
    <property type="entry name" value="STAS_SulP_like_sulfate_transporter"/>
    <property type="match status" value="1"/>
</dbReference>
<dbReference type="InterPro" id="IPR052706">
    <property type="entry name" value="Membrane-Transporter-like"/>
</dbReference>
<evidence type="ECO:0000313" key="5">
    <source>
        <dbReference type="Proteomes" id="UP001054902"/>
    </source>
</evidence>
<dbReference type="AlphaFoldDB" id="A0AAD3HER9"/>
<feature type="transmembrane region" description="Helical" evidence="2">
    <location>
        <begin position="245"/>
        <end position="265"/>
    </location>
</feature>
<feature type="transmembrane region" description="Helical" evidence="2">
    <location>
        <begin position="212"/>
        <end position="233"/>
    </location>
</feature>
<evidence type="ECO:0000256" key="2">
    <source>
        <dbReference type="SAM" id="Phobius"/>
    </source>
</evidence>
<evidence type="ECO:0000313" key="4">
    <source>
        <dbReference type="EMBL" id="GFH60318.1"/>
    </source>
</evidence>
<feature type="transmembrane region" description="Helical" evidence="2">
    <location>
        <begin position="569"/>
        <end position="592"/>
    </location>
</feature>
<comment type="caution">
    <text evidence="4">The sequence shown here is derived from an EMBL/GenBank/DDBJ whole genome shotgun (WGS) entry which is preliminary data.</text>
</comment>
<feature type="transmembrane region" description="Helical" evidence="2">
    <location>
        <begin position="478"/>
        <end position="499"/>
    </location>
</feature>
<feature type="compositionally biased region" description="Low complexity" evidence="1">
    <location>
        <begin position="67"/>
        <end position="90"/>
    </location>
</feature>
<feature type="transmembrane region" description="Helical" evidence="2">
    <location>
        <begin position="340"/>
        <end position="360"/>
    </location>
</feature>
<reference evidence="4 5" key="1">
    <citation type="journal article" date="2021" name="Sci. Rep.">
        <title>The genome of the diatom Chaetoceros tenuissimus carries an ancient integrated fragment of an extant virus.</title>
        <authorList>
            <person name="Hongo Y."/>
            <person name="Kimura K."/>
            <person name="Takaki Y."/>
            <person name="Yoshida Y."/>
            <person name="Baba S."/>
            <person name="Kobayashi G."/>
            <person name="Nagasaki K."/>
            <person name="Hano T."/>
            <person name="Tomaru Y."/>
        </authorList>
    </citation>
    <scope>NUCLEOTIDE SEQUENCE [LARGE SCALE GENOMIC DNA]</scope>
    <source>
        <strain evidence="4 5">NIES-3715</strain>
    </source>
</reference>
<accession>A0AAD3HER9</accession>
<keyword evidence="2" id="KW-1133">Transmembrane helix</keyword>
<feature type="region of interest" description="Disordered" evidence="1">
    <location>
        <begin position="104"/>
        <end position="136"/>
    </location>
</feature>
<sequence length="1111" mass="123435">MGEDTDPLIAKSKARREEMDDNDSNVSYSDEDDDNISLSSLAESDTDKNEEENVVTSSSNDDKLAQSNASSLMSLFSSPPQSPSKSSSRLETINANDYLSNIVKPELHRQTTERLTNSRHSKVTDDDDGKSSAYSSYGNEMTSLLAGRGQQSSSYDTVVKSNEQSGRSVSSTSFFLPPIKDENSSSRNLQKEKGKSVISQISSNMKQISSCVVGSIIFLLFHIVFSLAQAASIHRPYSHKPALGVMLRQSSAGVIIAGSLFIHLLSGNYATVYPSLDCFPAPFFAAIAAAVDKKLVEDGLDHDDEIFLTTFGFLTAVSLALTGLLVLVGTKYKIVNMSSYLPYPVLCGFFSSVGVLLWTLSFSIDTGENVWHVLFSGDTVKMLHCLKHHIGSIFTGVFIFSIGKRYRGLVPLLSVIPMPIVYLIMILTNTSLEDARREGWFYSQHDFKVEWSWTNVNAIHWEAPNPFGFLVGIVQGKLYLPAAVCALPPLASMVLIYFLRCTIHALALRKNSNALSKWKEEQLSVAAEHSNEENNEQFWEDDLNDVENSNASTSQTNSMTDLFTSYGHALILNGASGGFACLPSIALGGTLFKLGYEGAAVQYGSILFLALFYVTQFDIVGYIPKTVFSSLIFVTALEMVESWFFLSYKKIATKSDFIVIPVIIICTFLMGSLQSVGVGLIFSTFLFVRTMNKTGVVKYITNGLMIHSTTERNSDDSAWLDQNGDLIQILVLQSYIFFGNANSCLGYVSSMFEDLPENVVKNLTYPLPPLPKYLIIDMTLVSGLEVSSVDIFAEILQICFRNKCRVMFTGVSPRLRYQFTLVGLKPTSDKTSANSYLRFSNNLEDALCYAEDALLKKMSSLEQKELRNSRIRSNSNADDGFLYALKEIDNQHGLDTLSTLAELRYHTTPIELQAGESLFHYEDGTPKPESERDDLYFIEFGMMKVERDSNQTTTRKSLHMKTFDMRHGGSSNMSLSELQPRTATMGREAYLLKNTGNSRSTMETRSLRLARLKPGSVIGAIGSISQLANSGEHIACSPMRLWQLKQEDIEKLEGRNPRLILELFRMKAYLAAQRQEMTIHQLATLQQIMTSLAPKKPMNRLTQGAIKIASR</sequence>